<evidence type="ECO:0000313" key="2">
    <source>
        <dbReference type="EMBL" id="ADW76501.1"/>
    </source>
</evidence>
<evidence type="ECO:0000259" key="1">
    <source>
        <dbReference type="Pfam" id="PF06812"/>
    </source>
</evidence>
<gene>
    <name evidence="2" type="ordered locus">Rahaq_4926</name>
</gene>
<dbReference type="eggNOG" id="COG3515">
    <property type="taxonomic scope" value="Bacteria"/>
</dbReference>
<sequence length="354" mass="40525" precursor="true">MIMNFEPLLAPFSGDHPVGRNMEYEPVYNEIREARESDPDYLPQGEWATELRKADWSKVVRLSAKVLQAESKDLQVACWLIEGLSQQHGIRGLLDGTGFLIPFIQTYWQTGWPELDEDGVIIRHGMINRLDRQLAQMLHCHPLFGQPESTLDHWRKVLAYEHRVTMKPDSAAERGSDDDFSMDTFNRWAATLDPQKVAAQNEALTQLMTMLDTLETLYGQLNPQADSLAMGQMRSAVAEMQEFVKRLFDRAAPAYDDVMTLNVLMPDEDEQANDVSSLMNNTKKQTMSRDLAISQMLTIAHFFRQTEPSSPVPFLMERAARWAAMTLTEWLEEMLQDDSSMRDINKVLKGHGRE</sequence>
<dbReference type="NCBIfam" id="TIGR03363">
    <property type="entry name" value="VI_chp_8"/>
    <property type="match status" value="1"/>
</dbReference>
<dbReference type="GeneID" id="95420847"/>
<evidence type="ECO:0000313" key="3">
    <source>
        <dbReference type="Proteomes" id="UP000007257"/>
    </source>
</evidence>
<geneLocation type="plasmid" evidence="2 3">
    <name>pRAHAQ01</name>
</geneLocation>
<dbReference type="EMBL" id="CP002506">
    <property type="protein sequence ID" value="ADW76501.1"/>
    <property type="molecule type" value="Genomic_DNA"/>
</dbReference>
<name>A0A0H3FJJ5_RAHSY</name>
<dbReference type="KEGG" id="rah:Rahaq_4926"/>
<dbReference type="RefSeq" id="WP_013578182.1">
    <property type="nucleotide sequence ID" value="NC_015062.1"/>
</dbReference>
<reference evidence="3" key="1">
    <citation type="submission" date="2011-01" db="EMBL/GenBank/DDBJ databases">
        <title>Complete sequence of plasmid1 of Rahnella sp. Y9602.</title>
        <authorList>
            <consortium name="US DOE Joint Genome Institute"/>
            <person name="Lucas S."/>
            <person name="Copeland A."/>
            <person name="Lapidus A."/>
            <person name="Cheng J.-F."/>
            <person name="Goodwin L."/>
            <person name="Pitluck S."/>
            <person name="Lu M."/>
            <person name="Detter J.C."/>
            <person name="Han C."/>
            <person name="Tapia R."/>
            <person name="Land M."/>
            <person name="Hauser L."/>
            <person name="Kyrpides N."/>
            <person name="Ivanova N."/>
            <person name="Ovchinnikova G."/>
            <person name="Pagani I."/>
            <person name="Sobecky P.A."/>
            <person name="Martinez R.J."/>
            <person name="Woyke T."/>
        </authorList>
    </citation>
    <scope>NUCLEOTIDE SEQUENCE [LARGE SCALE GENOMIC DNA]</scope>
    <source>
        <strain evidence="3">Y9602</strain>
        <plasmid evidence="3">pRAHAQ01</plasmid>
    </source>
</reference>
<dbReference type="InterPro" id="IPR010657">
    <property type="entry name" value="ImpA_N"/>
</dbReference>
<dbReference type="Pfam" id="PF06812">
    <property type="entry name" value="ImpA_N"/>
    <property type="match status" value="1"/>
</dbReference>
<accession>A0A0H3FJJ5</accession>
<protein>
    <submittedName>
        <fullName evidence="2">Type VI secretion-associated protein, ImpA family</fullName>
    </submittedName>
</protein>
<dbReference type="PANTHER" id="PTHR37951:SF1">
    <property type="entry name" value="TYPE VI SECRETION SYSTEM COMPONENT TSSA1"/>
    <property type="match status" value="1"/>
</dbReference>
<proteinExistence type="predicted"/>
<reference evidence="2 3" key="2">
    <citation type="journal article" date="2012" name="J. Bacteriol.">
        <title>Complete Genome Sequence of Rahnella sp. Strain Y9602, a Gammaproteobacterium Isolate from Metal- and Radionuclide-Contaminated Soil.</title>
        <authorList>
            <person name="Martinez R.J."/>
            <person name="Bruce D."/>
            <person name="Detter C."/>
            <person name="Goodwin L.A."/>
            <person name="Han J."/>
            <person name="Han C.S."/>
            <person name="Held B."/>
            <person name="Land M.L."/>
            <person name="Mikhailova N."/>
            <person name="Nolan M."/>
            <person name="Pennacchio L."/>
            <person name="Pitluck S."/>
            <person name="Tapia R."/>
            <person name="Woyke T."/>
            <person name="Sobecky P.A."/>
        </authorList>
    </citation>
    <scope>NUCLEOTIDE SEQUENCE [LARGE SCALE GENOMIC DNA]</scope>
    <source>
        <strain evidence="2 3">Y9602</strain>
        <plasmid evidence="2 3">pRAHAQ01</plasmid>
    </source>
</reference>
<feature type="domain" description="ImpA N-terminal" evidence="1">
    <location>
        <begin position="9"/>
        <end position="130"/>
    </location>
</feature>
<dbReference type="OrthoDB" id="9771118at2"/>
<dbReference type="PANTHER" id="PTHR37951">
    <property type="entry name" value="CYTOPLASMIC PROTEIN-RELATED"/>
    <property type="match status" value="1"/>
</dbReference>
<dbReference type="InterPro" id="IPR017740">
    <property type="entry name" value="TssA-like"/>
</dbReference>
<dbReference type="HOGENOM" id="CLU_060104_1_1_6"/>
<dbReference type="AlphaFoldDB" id="A0A0H3FJJ5"/>
<keyword evidence="2" id="KW-0614">Plasmid</keyword>
<dbReference type="Proteomes" id="UP000007257">
    <property type="component" value="Plasmid pRAHAQ01"/>
</dbReference>
<organism evidence="2 3">
    <name type="scientific">Rahnella sp. (strain Y9602)</name>
    <dbReference type="NCBI Taxonomy" id="2703885"/>
    <lineage>
        <taxon>Bacteria</taxon>
        <taxon>Pseudomonadati</taxon>
        <taxon>Pseudomonadota</taxon>
        <taxon>Gammaproteobacteria</taxon>
        <taxon>Enterobacterales</taxon>
        <taxon>Yersiniaceae</taxon>
        <taxon>Rahnella</taxon>
    </lineage>
</organism>